<evidence type="ECO:0000313" key="2">
    <source>
        <dbReference type="EMBL" id="OAE21009.1"/>
    </source>
</evidence>
<feature type="region of interest" description="Disordered" evidence="1">
    <location>
        <begin position="60"/>
        <end position="96"/>
    </location>
</feature>
<evidence type="ECO:0000256" key="1">
    <source>
        <dbReference type="SAM" id="MobiDB-lite"/>
    </source>
</evidence>
<dbReference type="AlphaFoldDB" id="A0A176VJ93"/>
<proteinExistence type="predicted"/>
<comment type="caution">
    <text evidence="2">The sequence shown here is derived from an EMBL/GenBank/DDBJ whole genome shotgun (WGS) entry which is preliminary data.</text>
</comment>
<feature type="region of interest" description="Disordered" evidence="1">
    <location>
        <begin position="158"/>
        <end position="193"/>
    </location>
</feature>
<protein>
    <submittedName>
        <fullName evidence="2">Uncharacterized protein</fullName>
    </submittedName>
</protein>
<name>A0A176VJ93_MARPO</name>
<evidence type="ECO:0000313" key="3">
    <source>
        <dbReference type="Proteomes" id="UP000077202"/>
    </source>
</evidence>
<organism evidence="2 3">
    <name type="scientific">Marchantia polymorpha subsp. ruderalis</name>
    <dbReference type="NCBI Taxonomy" id="1480154"/>
    <lineage>
        <taxon>Eukaryota</taxon>
        <taxon>Viridiplantae</taxon>
        <taxon>Streptophyta</taxon>
        <taxon>Embryophyta</taxon>
        <taxon>Marchantiophyta</taxon>
        <taxon>Marchantiopsida</taxon>
        <taxon>Marchantiidae</taxon>
        <taxon>Marchantiales</taxon>
        <taxon>Marchantiaceae</taxon>
        <taxon>Marchantia</taxon>
    </lineage>
</organism>
<dbReference type="EMBL" id="LVLJ01003555">
    <property type="protein sequence ID" value="OAE21009.1"/>
    <property type="molecule type" value="Genomic_DNA"/>
</dbReference>
<dbReference type="Proteomes" id="UP000077202">
    <property type="component" value="Unassembled WGS sequence"/>
</dbReference>
<accession>A0A176VJ93</accession>
<sequence length="193" mass="20750">MARRGRSGPALKLIHQIAVSNSPAPPAPPSSFPFVNRDLNVRALSLCVRLIRRAEPDRIAEDGNCGRPFRESHERSVDEPHSSVRPAESGERKKCPVDANNGAAFIHPVGDEMVPRGAVAKCHTHMLPRGSIHARAILSSHISITTVLFPLAKPLPNPSNAEDGSGGQPSLETGRGEALCPRRRNPVTPLCAH</sequence>
<feature type="compositionally biased region" description="Basic and acidic residues" evidence="1">
    <location>
        <begin position="68"/>
        <end position="96"/>
    </location>
</feature>
<gene>
    <name evidence="2" type="ORF">AXG93_2024s1220</name>
</gene>
<reference evidence="2" key="1">
    <citation type="submission" date="2016-03" db="EMBL/GenBank/DDBJ databases">
        <title>Mechanisms controlling the formation of the plant cell surface in tip-growing cells are functionally conserved among land plants.</title>
        <authorList>
            <person name="Honkanen S."/>
            <person name="Jones V.A."/>
            <person name="Morieri G."/>
            <person name="Champion C."/>
            <person name="Hetherington A.J."/>
            <person name="Kelly S."/>
            <person name="Saint-Marcoux D."/>
            <person name="Proust H."/>
            <person name="Prescott H."/>
            <person name="Dolan L."/>
        </authorList>
    </citation>
    <scope>NUCLEOTIDE SEQUENCE [LARGE SCALE GENOMIC DNA]</scope>
    <source>
        <tissue evidence="2">Whole gametophyte</tissue>
    </source>
</reference>
<keyword evidence="3" id="KW-1185">Reference proteome</keyword>